<sequence>MLLEKFDGPSSFPQPMHLCCDNCAAECKCSSLDCGKLTTFPGISNEGKEDTPTRKRQSTTQQRDILYEKLHAYHKVLVYELINKSESGQLKTLTNPQFLLGFTELQISQVMDNAEKIFSIDDVYFFCRNMEFEACT</sequence>
<comment type="caution">
    <text evidence="2">The sequence shown here is derived from an EMBL/GenBank/DDBJ whole genome shotgun (WGS) entry which is preliminary data.</text>
</comment>
<dbReference type="EMBL" id="CALNXK010000063">
    <property type="protein sequence ID" value="CAH3139746.1"/>
    <property type="molecule type" value="Genomic_DNA"/>
</dbReference>
<evidence type="ECO:0000313" key="2">
    <source>
        <dbReference type="EMBL" id="CAH3139746.1"/>
    </source>
</evidence>
<feature type="region of interest" description="Disordered" evidence="1">
    <location>
        <begin position="39"/>
        <end position="61"/>
    </location>
</feature>
<name>A0ABN8PAD2_9CNID</name>
<evidence type="ECO:0000256" key="1">
    <source>
        <dbReference type="SAM" id="MobiDB-lite"/>
    </source>
</evidence>
<proteinExistence type="predicted"/>
<dbReference type="Proteomes" id="UP001159405">
    <property type="component" value="Unassembled WGS sequence"/>
</dbReference>
<keyword evidence="3" id="KW-1185">Reference proteome</keyword>
<evidence type="ECO:0000313" key="3">
    <source>
        <dbReference type="Proteomes" id="UP001159405"/>
    </source>
</evidence>
<gene>
    <name evidence="2" type="ORF">PLOB_00040801</name>
</gene>
<reference evidence="2 3" key="1">
    <citation type="submission" date="2022-05" db="EMBL/GenBank/DDBJ databases">
        <authorList>
            <consortium name="Genoscope - CEA"/>
            <person name="William W."/>
        </authorList>
    </citation>
    <scope>NUCLEOTIDE SEQUENCE [LARGE SCALE GENOMIC DNA]</scope>
</reference>
<protein>
    <submittedName>
        <fullName evidence="2">Uncharacterized protein</fullName>
    </submittedName>
</protein>
<accession>A0ABN8PAD2</accession>
<organism evidence="2 3">
    <name type="scientific">Porites lobata</name>
    <dbReference type="NCBI Taxonomy" id="104759"/>
    <lineage>
        <taxon>Eukaryota</taxon>
        <taxon>Metazoa</taxon>
        <taxon>Cnidaria</taxon>
        <taxon>Anthozoa</taxon>
        <taxon>Hexacorallia</taxon>
        <taxon>Scleractinia</taxon>
        <taxon>Fungiina</taxon>
        <taxon>Poritidae</taxon>
        <taxon>Porites</taxon>
    </lineage>
</organism>